<dbReference type="Proteomes" id="UP000298030">
    <property type="component" value="Unassembled WGS sequence"/>
</dbReference>
<protein>
    <recommendedName>
        <fullName evidence="4">Pentatricopeptide repeat-containing protein</fullName>
    </recommendedName>
</protein>
<gene>
    <name evidence="2" type="ORF">FA13DRAFT_1726694</name>
</gene>
<dbReference type="OrthoDB" id="185373at2759"/>
<sequence>MSSAICAPSVVSSCRRRLASTPARRLSSRHLSISRRSSIASLPPPPHSKRNTNVSQDPRYAEIQHIASHDPQNWLYPWTVFDAMGDSPQPESYSRLLHSLQHCSSQQSWKVLEEMRCRVLPLGVDDLALLMVRAVHNDNLELALRHLHLLRSRTSKLRCPPPLEPIQALIQLVAERNHPRLAVDIAEWFELSGDAKLPKGTWVSCLASSAANLYHDGLEASWARVLLFPDNTITEGLRTVVLQAAKCLELAELSQEASISL</sequence>
<comment type="caution">
    <text evidence="2">The sequence shown here is derived from an EMBL/GenBank/DDBJ whole genome shotgun (WGS) entry which is preliminary data.</text>
</comment>
<evidence type="ECO:0000256" key="1">
    <source>
        <dbReference type="SAM" id="MobiDB-lite"/>
    </source>
</evidence>
<feature type="non-terminal residue" evidence="2">
    <location>
        <position position="261"/>
    </location>
</feature>
<reference evidence="2 3" key="1">
    <citation type="journal article" date="2019" name="Nat. Ecol. Evol.">
        <title>Megaphylogeny resolves global patterns of mushroom evolution.</title>
        <authorList>
            <person name="Varga T."/>
            <person name="Krizsan K."/>
            <person name="Foldi C."/>
            <person name="Dima B."/>
            <person name="Sanchez-Garcia M."/>
            <person name="Sanchez-Ramirez S."/>
            <person name="Szollosi G.J."/>
            <person name="Szarkandi J.G."/>
            <person name="Papp V."/>
            <person name="Albert L."/>
            <person name="Andreopoulos W."/>
            <person name="Angelini C."/>
            <person name="Antonin V."/>
            <person name="Barry K.W."/>
            <person name="Bougher N.L."/>
            <person name="Buchanan P."/>
            <person name="Buyck B."/>
            <person name="Bense V."/>
            <person name="Catcheside P."/>
            <person name="Chovatia M."/>
            <person name="Cooper J."/>
            <person name="Damon W."/>
            <person name="Desjardin D."/>
            <person name="Finy P."/>
            <person name="Geml J."/>
            <person name="Haridas S."/>
            <person name="Hughes K."/>
            <person name="Justo A."/>
            <person name="Karasinski D."/>
            <person name="Kautmanova I."/>
            <person name="Kiss B."/>
            <person name="Kocsube S."/>
            <person name="Kotiranta H."/>
            <person name="LaButti K.M."/>
            <person name="Lechner B.E."/>
            <person name="Liimatainen K."/>
            <person name="Lipzen A."/>
            <person name="Lukacs Z."/>
            <person name="Mihaltcheva S."/>
            <person name="Morgado L.N."/>
            <person name="Niskanen T."/>
            <person name="Noordeloos M.E."/>
            <person name="Ohm R.A."/>
            <person name="Ortiz-Santana B."/>
            <person name="Ovrebo C."/>
            <person name="Racz N."/>
            <person name="Riley R."/>
            <person name="Savchenko A."/>
            <person name="Shiryaev A."/>
            <person name="Soop K."/>
            <person name="Spirin V."/>
            <person name="Szebenyi C."/>
            <person name="Tomsovsky M."/>
            <person name="Tulloss R.E."/>
            <person name="Uehling J."/>
            <person name="Grigoriev I.V."/>
            <person name="Vagvolgyi C."/>
            <person name="Papp T."/>
            <person name="Martin F.M."/>
            <person name="Miettinen O."/>
            <person name="Hibbett D.S."/>
            <person name="Nagy L.G."/>
        </authorList>
    </citation>
    <scope>NUCLEOTIDE SEQUENCE [LARGE SCALE GENOMIC DNA]</scope>
    <source>
        <strain evidence="2 3">FP101781</strain>
    </source>
</reference>
<accession>A0A4Y7TUC4</accession>
<evidence type="ECO:0000313" key="2">
    <source>
        <dbReference type="EMBL" id="TEB37581.1"/>
    </source>
</evidence>
<keyword evidence="3" id="KW-1185">Reference proteome</keyword>
<evidence type="ECO:0008006" key="4">
    <source>
        <dbReference type="Google" id="ProtNLM"/>
    </source>
</evidence>
<name>A0A4Y7TUC4_COPMI</name>
<dbReference type="STRING" id="71717.A0A4Y7TUC4"/>
<organism evidence="2 3">
    <name type="scientific">Coprinellus micaceus</name>
    <name type="common">Glistening ink-cap mushroom</name>
    <name type="synonym">Coprinus micaceus</name>
    <dbReference type="NCBI Taxonomy" id="71717"/>
    <lineage>
        <taxon>Eukaryota</taxon>
        <taxon>Fungi</taxon>
        <taxon>Dikarya</taxon>
        <taxon>Basidiomycota</taxon>
        <taxon>Agaricomycotina</taxon>
        <taxon>Agaricomycetes</taxon>
        <taxon>Agaricomycetidae</taxon>
        <taxon>Agaricales</taxon>
        <taxon>Agaricineae</taxon>
        <taxon>Psathyrellaceae</taxon>
        <taxon>Coprinellus</taxon>
    </lineage>
</organism>
<feature type="region of interest" description="Disordered" evidence="1">
    <location>
        <begin position="25"/>
        <end position="56"/>
    </location>
</feature>
<feature type="compositionally biased region" description="Low complexity" evidence="1">
    <location>
        <begin position="25"/>
        <end position="41"/>
    </location>
</feature>
<dbReference type="AlphaFoldDB" id="A0A4Y7TUC4"/>
<proteinExistence type="predicted"/>
<evidence type="ECO:0000313" key="3">
    <source>
        <dbReference type="Proteomes" id="UP000298030"/>
    </source>
</evidence>
<dbReference type="EMBL" id="QPFP01000004">
    <property type="protein sequence ID" value="TEB37581.1"/>
    <property type="molecule type" value="Genomic_DNA"/>
</dbReference>